<keyword evidence="1" id="KW-0812">Transmembrane</keyword>
<feature type="transmembrane region" description="Helical" evidence="1">
    <location>
        <begin position="234"/>
        <end position="255"/>
    </location>
</feature>
<evidence type="ECO:0008006" key="4">
    <source>
        <dbReference type="Google" id="ProtNLM"/>
    </source>
</evidence>
<dbReference type="RefSeq" id="WP_003614875.1">
    <property type="nucleotide sequence ID" value="NZ_ADVE02000001.1"/>
</dbReference>
<proteinExistence type="predicted"/>
<feature type="transmembrane region" description="Helical" evidence="1">
    <location>
        <begin position="262"/>
        <end position="284"/>
    </location>
</feature>
<feature type="transmembrane region" description="Helical" evidence="1">
    <location>
        <begin position="194"/>
        <end position="214"/>
    </location>
</feature>
<dbReference type="AlphaFoldDB" id="A0A2D2D5K4"/>
<reference evidence="3" key="1">
    <citation type="submission" date="2017-10" db="EMBL/GenBank/DDBJ databases">
        <title>Completed PacBio SMRT sequence of Methylosinus trichosporium OB3b reveals presence of a third large plasmid.</title>
        <authorList>
            <person name="Charles T.C."/>
            <person name="Lynch M.D.J."/>
            <person name="Heil J.R."/>
            <person name="Cheng J."/>
        </authorList>
    </citation>
    <scope>NUCLEOTIDE SEQUENCE [LARGE SCALE GENOMIC DNA]</scope>
    <source>
        <strain evidence="3">OB3b</strain>
    </source>
</reference>
<feature type="transmembrane region" description="Helical" evidence="1">
    <location>
        <begin position="390"/>
        <end position="408"/>
    </location>
</feature>
<name>A0A2D2D5K4_METT3</name>
<protein>
    <recommendedName>
        <fullName evidence="4">Glycosyltransferase RgtA/B/C/D-like domain-containing protein</fullName>
    </recommendedName>
</protein>
<keyword evidence="3" id="KW-1185">Reference proteome</keyword>
<gene>
    <name evidence="2" type="ORF">CQW49_21120</name>
</gene>
<feature type="transmembrane region" description="Helical" evidence="1">
    <location>
        <begin position="414"/>
        <end position="431"/>
    </location>
</feature>
<feature type="transmembrane region" description="Helical" evidence="1">
    <location>
        <begin position="321"/>
        <end position="340"/>
    </location>
</feature>
<dbReference type="Proteomes" id="UP000230709">
    <property type="component" value="Chromosome"/>
</dbReference>
<evidence type="ECO:0000313" key="3">
    <source>
        <dbReference type="Proteomes" id="UP000230709"/>
    </source>
</evidence>
<feature type="transmembrane region" description="Helical" evidence="1">
    <location>
        <begin position="83"/>
        <end position="107"/>
    </location>
</feature>
<feature type="transmembrane region" description="Helical" evidence="1">
    <location>
        <begin position="156"/>
        <end position="182"/>
    </location>
</feature>
<accession>A0A2D2D5K4</accession>
<dbReference type="EMBL" id="CP023737">
    <property type="protein sequence ID" value="ATQ70109.1"/>
    <property type="molecule type" value="Genomic_DNA"/>
</dbReference>
<evidence type="ECO:0000256" key="1">
    <source>
        <dbReference type="SAM" id="Phobius"/>
    </source>
</evidence>
<feature type="transmembrane region" description="Helical" evidence="1">
    <location>
        <begin position="360"/>
        <end position="378"/>
    </location>
</feature>
<keyword evidence="1" id="KW-1133">Transmembrane helix</keyword>
<dbReference type="KEGG" id="mtw:CQW49_21120"/>
<organism evidence="2 3">
    <name type="scientific">Methylosinus trichosporium (strain ATCC 35070 / NCIMB 11131 / UNIQEM 75 / OB3b)</name>
    <dbReference type="NCBI Taxonomy" id="595536"/>
    <lineage>
        <taxon>Bacteria</taxon>
        <taxon>Pseudomonadati</taxon>
        <taxon>Pseudomonadota</taxon>
        <taxon>Alphaproteobacteria</taxon>
        <taxon>Hyphomicrobiales</taxon>
        <taxon>Methylocystaceae</taxon>
        <taxon>Methylosinus</taxon>
    </lineage>
</organism>
<feature type="transmembrane region" description="Helical" evidence="1">
    <location>
        <begin position="290"/>
        <end position="309"/>
    </location>
</feature>
<sequence length="530" mass="58292">MVDYSHFAEAPAETRGRARALVTPSDGDIARLVGLLFIAPNAMLAASFEWPAMALVWIGCAGAVLVMWRARAESASVETPANLSRLALCLAFGFLICLIGGEGHFFYTERDWLVRDAVLADLVRSGASTLYREGAVDYVMRAPLGIYLLPSVVGRIAGLAAAHVAFLFQNATIVGATCYFVVTIAGDIGRARKAALLLVFMGFSGLDIMPILAAEANELLHGAPFLHFQHTEWWALYFSPVRMHYPSHITLLFWATNHMAPGWWFAILSLLYVRGIVAFAVLPISFAALLLWSPLAMMGAAPLLAYFTLERLARRAVERWDIAAIGVGLAFLPVAAYLTIDSGDVAKEWLLWREGFLTNYLLLLVFEAPQAGIVIYAWRRVEPCDRRLLALALGLLLVLPFYSIGLYNDFTMRASIAPLFILSVVFARIAVTTPRDGGRLASAISSIVLISAATPLIEMKVTLTAGRFEASDCNLLTAWRKNEPTASPAHYLARVEAAPAWLMRPRSGETNLQEERKCWPDHPLLPEELK</sequence>
<dbReference type="STRING" id="595536.GCA_000178815_00973"/>
<feature type="transmembrane region" description="Helical" evidence="1">
    <location>
        <begin position="54"/>
        <end position="71"/>
    </location>
</feature>
<keyword evidence="1" id="KW-0472">Membrane</keyword>
<evidence type="ECO:0000313" key="2">
    <source>
        <dbReference type="EMBL" id="ATQ70109.1"/>
    </source>
</evidence>